<sequence length="170" mass="19137">MPPLPGHFNEAPRARWTDVELRQWFARLPARERRRMRWAAIHAGCAGTEWQRRLLGAAKFLLALPVGFYLFMAGLGLSSPGFSLSPMWLISVLFWLPRFGAIFLVFALVFLVVREWAVRTARVPLDDEFEMLLNRVCPLRRRTFAAGPPSVLGADGDDPGIGHLAERAAP</sequence>
<protein>
    <submittedName>
        <fullName evidence="2">Uncharacterized protein</fullName>
    </submittedName>
</protein>
<evidence type="ECO:0000256" key="1">
    <source>
        <dbReference type="SAM" id="Phobius"/>
    </source>
</evidence>
<feature type="transmembrane region" description="Helical" evidence="1">
    <location>
        <begin position="60"/>
        <end position="82"/>
    </location>
</feature>
<keyword evidence="1" id="KW-1133">Transmembrane helix</keyword>
<reference evidence="2" key="1">
    <citation type="submission" date="2020-02" db="EMBL/GenBank/DDBJ databases">
        <authorList>
            <person name="Meier V. D."/>
        </authorList>
    </citation>
    <scope>NUCLEOTIDE SEQUENCE</scope>
    <source>
        <strain evidence="2">AVDCRST_MAG08</strain>
    </source>
</reference>
<name>A0A6J4HUP0_9PROT</name>
<keyword evidence="1" id="KW-0812">Transmembrane</keyword>
<dbReference type="AlphaFoldDB" id="A0A6J4HUP0"/>
<evidence type="ECO:0000313" key="2">
    <source>
        <dbReference type="EMBL" id="CAA9234429.1"/>
    </source>
</evidence>
<accession>A0A6J4HUP0</accession>
<keyword evidence="1" id="KW-0472">Membrane</keyword>
<dbReference type="EMBL" id="CADCTG010000121">
    <property type="protein sequence ID" value="CAA9234429.1"/>
    <property type="molecule type" value="Genomic_DNA"/>
</dbReference>
<feature type="transmembrane region" description="Helical" evidence="1">
    <location>
        <begin position="88"/>
        <end position="113"/>
    </location>
</feature>
<proteinExistence type="predicted"/>
<gene>
    <name evidence="2" type="ORF">AVDCRST_MAG08-1292</name>
</gene>
<organism evidence="2">
    <name type="scientific">uncultured Acetobacteraceae bacterium</name>
    <dbReference type="NCBI Taxonomy" id="169975"/>
    <lineage>
        <taxon>Bacteria</taxon>
        <taxon>Pseudomonadati</taxon>
        <taxon>Pseudomonadota</taxon>
        <taxon>Alphaproteobacteria</taxon>
        <taxon>Acetobacterales</taxon>
        <taxon>Acetobacteraceae</taxon>
        <taxon>environmental samples</taxon>
    </lineage>
</organism>